<dbReference type="GO" id="GO:0005524">
    <property type="term" value="F:ATP binding"/>
    <property type="evidence" value="ECO:0007669"/>
    <property type="project" value="UniProtKB-KW"/>
</dbReference>
<keyword evidence="1" id="KW-0067">ATP-binding</keyword>
<reference evidence="1 2" key="1">
    <citation type="journal article" date="2013" name="PLoS ONE">
        <title>Lactobacillus paracasei comparative genomics: towards species pan-genome definition and exploitation of diversity.</title>
        <authorList>
            <person name="Smokvina T."/>
            <person name="Wels M."/>
            <person name="Polka J."/>
            <person name="Chervaux C."/>
            <person name="Brisse S."/>
            <person name="Boekhorst J."/>
            <person name="van Hylckama Vlieg J.E."/>
            <person name="Siezen R.J."/>
        </authorList>
    </citation>
    <scope>NUCLEOTIDE SEQUENCE [LARGE SCALE GENOMIC DNA]</scope>
    <source>
        <strain evidence="1 2">Lpp71</strain>
    </source>
</reference>
<keyword evidence="1" id="KW-0547">Nucleotide-binding</keyword>
<gene>
    <name evidence="1" type="ORF">Lpp71_08482</name>
</gene>
<evidence type="ECO:0000313" key="2">
    <source>
        <dbReference type="Proteomes" id="UP000014252"/>
    </source>
</evidence>
<name>A0A8E0MEG7_LACPA</name>
<dbReference type="AlphaFoldDB" id="A0A8E0MEG7"/>
<protein>
    <submittedName>
        <fullName evidence="1">Heme ABC transporter ATP-binding protein CcmA</fullName>
    </submittedName>
</protein>
<accession>A0A8E0MEG7</accession>
<dbReference type="EMBL" id="ANKD01000401">
    <property type="protein sequence ID" value="EPC73571.1"/>
    <property type="molecule type" value="Genomic_DNA"/>
</dbReference>
<comment type="caution">
    <text evidence="1">The sequence shown here is derived from an EMBL/GenBank/DDBJ whole genome shotgun (WGS) entry which is preliminary data.</text>
</comment>
<proteinExistence type="predicted"/>
<dbReference type="Proteomes" id="UP000014252">
    <property type="component" value="Unassembled WGS sequence"/>
</dbReference>
<evidence type="ECO:0000313" key="1">
    <source>
        <dbReference type="EMBL" id="EPC73571.1"/>
    </source>
</evidence>
<sequence>MQTLTAQGLSKAYGDKQLFNQIDF</sequence>
<organism evidence="1 2">
    <name type="scientific">Lacticaseibacillus paracasei subsp. paracasei Lpp71</name>
    <dbReference type="NCBI Taxonomy" id="1256207"/>
    <lineage>
        <taxon>Bacteria</taxon>
        <taxon>Bacillati</taxon>
        <taxon>Bacillota</taxon>
        <taxon>Bacilli</taxon>
        <taxon>Lactobacillales</taxon>
        <taxon>Lactobacillaceae</taxon>
        <taxon>Lacticaseibacillus</taxon>
    </lineage>
</organism>